<dbReference type="GO" id="GO:0045892">
    <property type="term" value="P:negative regulation of DNA-templated transcription"/>
    <property type="evidence" value="ECO:0007669"/>
    <property type="project" value="TreeGrafter"/>
</dbReference>
<dbReference type="GO" id="GO:0003700">
    <property type="term" value="F:DNA-binding transcription factor activity"/>
    <property type="evidence" value="ECO:0007669"/>
    <property type="project" value="TreeGrafter"/>
</dbReference>
<dbReference type="GO" id="GO:0003677">
    <property type="term" value="F:DNA binding"/>
    <property type="evidence" value="ECO:0007669"/>
    <property type="project" value="UniProtKB-KW"/>
</dbReference>
<evidence type="ECO:0000259" key="4">
    <source>
        <dbReference type="PROSITE" id="PS51077"/>
    </source>
</evidence>
<reference evidence="6 7" key="1">
    <citation type="submission" date="2017-09" db="EMBL/GenBank/DDBJ databases">
        <title>The Catabolism of 3,6-Dichlorosalicylic acid is Initiated by the Cytochrome P450 Monooxygenase DsmABC in Rhizorhabdus dicambivorans Ndbn-20.</title>
        <authorList>
            <person name="Na L."/>
        </authorList>
    </citation>
    <scope>NUCLEOTIDE SEQUENCE [LARGE SCALE GENOMIC DNA]</scope>
    <source>
        <strain evidence="6 7">Ndbn-20m</strain>
    </source>
</reference>
<keyword evidence="1" id="KW-0805">Transcription regulation</keyword>
<dbReference type="SUPFAM" id="SSF46785">
    <property type="entry name" value="Winged helix' DNA-binding domain"/>
    <property type="match status" value="1"/>
</dbReference>
<dbReference type="InterPro" id="IPR050707">
    <property type="entry name" value="HTH_MetabolicPath_Reg"/>
</dbReference>
<dbReference type="Gene3D" id="3.30.450.40">
    <property type="match status" value="1"/>
</dbReference>
<evidence type="ECO:0000313" key="6">
    <source>
        <dbReference type="EMBL" id="PCE43973.1"/>
    </source>
</evidence>
<dbReference type="InterPro" id="IPR029016">
    <property type="entry name" value="GAF-like_dom_sf"/>
</dbReference>
<dbReference type="PANTHER" id="PTHR30136">
    <property type="entry name" value="HELIX-TURN-HELIX TRANSCRIPTIONAL REGULATOR, ICLR FAMILY"/>
    <property type="match status" value="1"/>
</dbReference>
<keyword evidence="7" id="KW-1185">Reference proteome</keyword>
<evidence type="ECO:0000313" key="7">
    <source>
        <dbReference type="Proteomes" id="UP000218934"/>
    </source>
</evidence>
<dbReference type="RefSeq" id="WP_083215798.1">
    <property type="nucleotide sequence ID" value="NZ_CP023449.1"/>
</dbReference>
<dbReference type="InterPro" id="IPR005471">
    <property type="entry name" value="Tscrpt_reg_IclR_N"/>
</dbReference>
<feature type="domain" description="IclR-ED" evidence="5">
    <location>
        <begin position="84"/>
        <end position="266"/>
    </location>
</feature>
<dbReference type="Pfam" id="PF01614">
    <property type="entry name" value="IclR_C"/>
    <property type="match status" value="1"/>
</dbReference>
<proteinExistence type="predicted"/>
<dbReference type="OrthoDB" id="1634354at2"/>
<comment type="caution">
    <text evidence="6">The sequence shown here is derived from an EMBL/GenBank/DDBJ whole genome shotgun (WGS) entry which is preliminary data.</text>
</comment>
<keyword evidence="2" id="KW-0238">DNA-binding</keyword>
<dbReference type="PROSITE" id="PS51077">
    <property type="entry name" value="HTH_ICLR"/>
    <property type="match status" value="1"/>
</dbReference>
<dbReference type="Pfam" id="PF09339">
    <property type="entry name" value="HTH_IclR"/>
    <property type="match status" value="1"/>
</dbReference>
<evidence type="ECO:0000256" key="3">
    <source>
        <dbReference type="ARBA" id="ARBA00023163"/>
    </source>
</evidence>
<dbReference type="Gene3D" id="1.10.10.10">
    <property type="entry name" value="Winged helix-like DNA-binding domain superfamily/Winged helix DNA-binding domain"/>
    <property type="match status" value="1"/>
</dbReference>
<dbReference type="PANTHER" id="PTHR30136:SF35">
    <property type="entry name" value="HTH-TYPE TRANSCRIPTIONAL REGULATOR RV1719"/>
    <property type="match status" value="1"/>
</dbReference>
<dbReference type="AlphaFoldDB" id="A0A2A4G1U3"/>
<name>A0A2A4G1U3_9SPHN</name>
<dbReference type="Proteomes" id="UP000218934">
    <property type="component" value="Unassembled WGS sequence"/>
</dbReference>
<organism evidence="6 7">
    <name type="scientific">Rhizorhabdus dicambivorans</name>
    <dbReference type="NCBI Taxonomy" id="1850238"/>
    <lineage>
        <taxon>Bacteria</taxon>
        <taxon>Pseudomonadati</taxon>
        <taxon>Pseudomonadota</taxon>
        <taxon>Alphaproteobacteria</taxon>
        <taxon>Sphingomonadales</taxon>
        <taxon>Sphingomonadaceae</taxon>
        <taxon>Rhizorhabdus</taxon>
    </lineage>
</organism>
<gene>
    <name evidence="6" type="ORF">COO09_03375</name>
</gene>
<dbReference type="InterPro" id="IPR036388">
    <property type="entry name" value="WH-like_DNA-bd_sf"/>
</dbReference>
<accession>A0A2A4G1U3</accession>
<sequence>MGNAQAIAMPPRSVGTDASVVKSAGRALQILEYFDSVQREACVSEISRALKCPQSSTSVLLRSLVSLGYLQNDRYRRTYYPTRRVCLLGNWVDPTLVRQGELLMQANELAKQTQQTVIIATINGLQVQHIYLNRSQNGSATSGPSHVGMHRSLAGTALGKALLAGHSDKYVSQMVWRINAERSDHEPSINIPALLSELQQGRKRGWFTGDGSDSSRYGIAATLDHKQQLLSIGLDQVGPISEADELAYSKLLIDIAAIPASHAYGV</sequence>
<dbReference type="PROSITE" id="PS51078">
    <property type="entry name" value="ICLR_ED"/>
    <property type="match status" value="1"/>
</dbReference>
<feature type="domain" description="HTH iclR-type" evidence="4">
    <location>
        <begin position="21"/>
        <end position="83"/>
    </location>
</feature>
<dbReference type="SUPFAM" id="SSF55781">
    <property type="entry name" value="GAF domain-like"/>
    <property type="match status" value="1"/>
</dbReference>
<protein>
    <submittedName>
        <fullName evidence="6">IclR family transcriptional regulator</fullName>
    </submittedName>
</protein>
<dbReference type="EMBL" id="NWUF01000002">
    <property type="protein sequence ID" value="PCE43973.1"/>
    <property type="molecule type" value="Genomic_DNA"/>
</dbReference>
<evidence type="ECO:0000256" key="1">
    <source>
        <dbReference type="ARBA" id="ARBA00023015"/>
    </source>
</evidence>
<dbReference type="KEGG" id="rdi:CMV14_20775"/>
<evidence type="ECO:0000259" key="5">
    <source>
        <dbReference type="PROSITE" id="PS51078"/>
    </source>
</evidence>
<keyword evidence="3" id="KW-0804">Transcription</keyword>
<dbReference type="InterPro" id="IPR036390">
    <property type="entry name" value="WH_DNA-bd_sf"/>
</dbReference>
<evidence type="ECO:0000256" key="2">
    <source>
        <dbReference type="ARBA" id="ARBA00023125"/>
    </source>
</evidence>
<dbReference type="InterPro" id="IPR014757">
    <property type="entry name" value="Tscrpt_reg_IclR_C"/>
</dbReference>